<accession>A0A7W2M7T0</accession>
<evidence type="ECO:0000313" key="3">
    <source>
        <dbReference type="Proteomes" id="UP000541857"/>
    </source>
</evidence>
<name>A0A7W2M7T0_9FLAO</name>
<evidence type="ECO:0000256" key="1">
    <source>
        <dbReference type="SAM" id="Phobius"/>
    </source>
</evidence>
<sequence length="217" mass="24543">MAEIKIEKKKPIWPWILVVLVILGIIAYLVYANDDRDDYTDDFDDDITNEQVMDSESRSLESKTLDATGAYMAGTAYDQYTAYEGSIRDSTRIAVDSSYTKKAYYNLSKAVAKKAEEKEIETSQALTDLQEFSMLITKVSSPLSDAESAKNFKTASDKVAKVLEDIQKNSYPELESMVDELKLVASEMDGYISMNKQQDNITQFLQKSRDVLRAMNN</sequence>
<keyword evidence="1" id="KW-1133">Transmembrane helix</keyword>
<dbReference type="Proteomes" id="UP000541857">
    <property type="component" value="Unassembled WGS sequence"/>
</dbReference>
<protein>
    <submittedName>
        <fullName evidence="2">Uncharacterized protein</fullName>
    </submittedName>
</protein>
<reference evidence="2 3" key="1">
    <citation type="submission" date="2020-07" db="EMBL/GenBank/DDBJ databases">
        <title>Bacterium isolated from marine sediment.</title>
        <authorList>
            <person name="Shang D."/>
        </authorList>
    </citation>
    <scope>NUCLEOTIDE SEQUENCE [LARGE SCALE GENOMIC DNA]</scope>
    <source>
        <strain evidence="2 3">F6074</strain>
    </source>
</reference>
<keyword evidence="1" id="KW-0812">Transmembrane</keyword>
<dbReference type="EMBL" id="JACGLT010000016">
    <property type="protein sequence ID" value="MBA6154217.1"/>
    <property type="molecule type" value="Genomic_DNA"/>
</dbReference>
<proteinExistence type="predicted"/>
<evidence type="ECO:0000313" key="2">
    <source>
        <dbReference type="EMBL" id="MBA6154217.1"/>
    </source>
</evidence>
<feature type="transmembrane region" description="Helical" evidence="1">
    <location>
        <begin position="12"/>
        <end position="31"/>
    </location>
</feature>
<comment type="caution">
    <text evidence="2">The sequence shown here is derived from an EMBL/GenBank/DDBJ whole genome shotgun (WGS) entry which is preliminary data.</text>
</comment>
<dbReference type="AlphaFoldDB" id="A0A7W2M7T0"/>
<gene>
    <name evidence="2" type="ORF">H3Z82_15935</name>
</gene>
<dbReference type="RefSeq" id="WP_182206497.1">
    <property type="nucleotide sequence ID" value="NZ_JACGLT010000016.1"/>
</dbReference>
<keyword evidence="3" id="KW-1185">Reference proteome</keyword>
<keyword evidence="1" id="KW-0472">Membrane</keyword>
<organism evidence="2 3">
    <name type="scientific">Gelidibacter maritimus</name>
    <dbReference type="NCBI Taxonomy" id="2761487"/>
    <lineage>
        <taxon>Bacteria</taxon>
        <taxon>Pseudomonadati</taxon>
        <taxon>Bacteroidota</taxon>
        <taxon>Flavobacteriia</taxon>
        <taxon>Flavobacteriales</taxon>
        <taxon>Flavobacteriaceae</taxon>
        <taxon>Gelidibacter</taxon>
    </lineage>
</organism>